<reference evidence="2 3" key="1">
    <citation type="submission" date="2017-01" db="EMBL/GenBank/DDBJ databases">
        <authorList>
            <person name="Mah S.A."/>
            <person name="Swanson W.J."/>
            <person name="Moy G.W."/>
            <person name="Vacquier V.D."/>
        </authorList>
    </citation>
    <scope>NUCLEOTIDE SEQUENCE [LARGE SCALE GENOMIC DNA]</scope>
    <source>
        <strain evidence="2 3">DSM 11589</strain>
    </source>
</reference>
<organism evidence="2 3">
    <name type="scientific">Insolitispirillum peregrinum</name>
    <dbReference type="NCBI Taxonomy" id="80876"/>
    <lineage>
        <taxon>Bacteria</taxon>
        <taxon>Pseudomonadati</taxon>
        <taxon>Pseudomonadota</taxon>
        <taxon>Alphaproteobacteria</taxon>
        <taxon>Rhodospirillales</taxon>
        <taxon>Novispirillaceae</taxon>
        <taxon>Insolitispirillum</taxon>
    </lineage>
</organism>
<dbReference type="NCBIfam" id="TIGR00176">
    <property type="entry name" value="mobB"/>
    <property type="match status" value="1"/>
</dbReference>
<dbReference type="Gene3D" id="3.40.50.300">
    <property type="entry name" value="P-loop containing nucleotide triphosphate hydrolases"/>
    <property type="match status" value="1"/>
</dbReference>
<proteinExistence type="predicted"/>
<sequence>MNVLGIAGWSGSGKTTLILSLLGEFRRRGLRVSTIKHAHHKVEIDTPGKDSYEHRRAGAHEVMLVTGKRFALMHDFPDPDEEIPLHDLVARLTPVDLLLIEGFKTYAHPKLEVHRPSVGKPLLAPQDPHIVGIACDAPPEQSSDRPLLALNDISAVADFIVAHARPLLPPTV</sequence>
<dbReference type="Pfam" id="PF03205">
    <property type="entry name" value="MobB"/>
    <property type="match status" value="1"/>
</dbReference>
<dbReference type="AlphaFoldDB" id="A0A1N7J9J7"/>
<dbReference type="GO" id="GO:0006777">
    <property type="term" value="P:Mo-molybdopterin cofactor biosynthetic process"/>
    <property type="evidence" value="ECO:0007669"/>
    <property type="project" value="InterPro"/>
</dbReference>
<dbReference type="STRING" id="80876.SAMN05421779_1023"/>
<dbReference type="PANTHER" id="PTHR40072:SF1">
    <property type="entry name" value="MOLYBDOPTERIN-GUANINE DINUCLEOTIDE BIOSYNTHESIS ADAPTER PROTEIN"/>
    <property type="match status" value="1"/>
</dbReference>
<evidence type="ECO:0000259" key="1">
    <source>
        <dbReference type="Pfam" id="PF03205"/>
    </source>
</evidence>
<dbReference type="PANTHER" id="PTHR40072">
    <property type="entry name" value="MOLYBDOPTERIN-GUANINE DINUCLEOTIDE BIOSYNTHESIS ADAPTER PROTEIN-RELATED"/>
    <property type="match status" value="1"/>
</dbReference>
<dbReference type="OrthoDB" id="9804758at2"/>
<dbReference type="InterPro" id="IPR027417">
    <property type="entry name" value="P-loop_NTPase"/>
</dbReference>
<keyword evidence="3" id="KW-1185">Reference proteome</keyword>
<dbReference type="CDD" id="cd03116">
    <property type="entry name" value="MobB"/>
    <property type="match status" value="1"/>
</dbReference>
<name>A0A1N7J9J7_9PROT</name>
<dbReference type="EMBL" id="FTOA01000002">
    <property type="protein sequence ID" value="SIS45980.1"/>
    <property type="molecule type" value="Genomic_DNA"/>
</dbReference>
<dbReference type="SUPFAM" id="SSF52540">
    <property type="entry name" value="P-loop containing nucleoside triphosphate hydrolases"/>
    <property type="match status" value="1"/>
</dbReference>
<protein>
    <submittedName>
        <fullName evidence="2">Molybdopterin guanine dinucleotide biosynthesis accessory protein MobB</fullName>
    </submittedName>
</protein>
<dbReference type="InterPro" id="IPR004435">
    <property type="entry name" value="MobB_dom"/>
</dbReference>
<feature type="domain" description="Molybdopterin-guanine dinucleotide biosynthesis protein B (MobB)" evidence="1">
    <location>
        <begin position="3"/>
        <end position="136"/>
    </location>
</feature>
<evidence type="ECO:0000313" key="2">
    <source>
        <dbReference type="EMBL" id="SIS45980.1"/>
    </source>
</evidence>
<dbReference type="RefSeq" id="WP_076398944.1">
    <property type="nucleotide sequence ID" value="NZ_FTOA01000002.1"/>
</dbReference>
<evidence type="ECO:0000313" key="3">
    <source>
        <dbReference type="Proteomes" id="UP000185678"/>
    </source>
</evidence>
<gene>
    <name evidence="2" type="ORF">SAMN05421779_1023</name>
</gene>
<accession>A0A1N7J9J7</accession>
<dbReference type="InterPro" id="IPR052539">
    <property type="entry name" value="MGD_biosynthesis_adapter"/>
</dbReference>
<dbReference type="GO" id="GO:0005525">
    <property type="term" value="F:GTP binding"/>
    <property type="evidence" value="ECO:0007669"/>
    <property type="project" value="InterPro"/>
</dbReference>
<dbReference type="Proteomes" id="UP000185678">
    <property type="component" value="Unassembled WGS sequence"/>
</dbReference>